<name>A0A5J4WGK3_9EUKA</name>
<sequence length="1151" mass="123791">MDIANITRSLILDWTVNKLHGSEGKNATIFFNGIDPKPDPELEFGLIYIPEEIRGVKHPDSLLSIKDLTFVIRSSSGIQHFLFFNRPGSKVQIDNVNIHGYVEGGGRGATQFTYSVVLLNQPSLAQLSKLTITDFQITQGGTKVNEDVLIQVGDRGGALLITVHPTDTKVRLDQLMIDGIKGVKLNGAALTLFVIKPTIQSSQIQSNDLQIQIIDSVFREITIDNGSGAVDIYSIVPGQIQFDAVEFDGNYAPIDKREANDVLFEKGGSEYKDDDINEFKNANTFTGCKSTSLPQKLLFLGFPNPEISEEFLPAIRQILRVDDIRGLEDGADGTDLRPYKSIGQAVTASSTPLGVITNLFVAQGEYNETNVTVDNKLIEITGEGDVIIKAGVGGDHPQTVFYVTTGSLLIRDITIIGSEGNSQTTLFELQGAAGQIWIISCYINSFNDIQQLPIIKGVIGRQIYISQSHFTNGIFSGTAAIVIENRISELLIDNTTFTNIDYDKENKGNGIILDANLGAKSRVFIKDSQLTGPGIIGLSTSHTYNKQSNADENPICNWDTASLHVTGGTIYIEGSTLSGWESGALYVEGLGAGAIIGKDSLFYGNNPQIGDSFPSVRRNIYCSGGAYVDSGLDYFLTDRREASASKWIYTGDNDCILKGDLEYYVAPTYVPTLTNASGEANEENQQLKITFEGETLIPCGLTFELYNHDNTKENYIAAVPFDSISSNEKVINVYVNLDKLPVNSYIDGRLLYGNGGITNTYSIYKTGSATQESGSKLSPTIVTVIVIVVVVVVVIIVALIIVLTAARVGKKKTDEEEGEEDIESRKVKMRRAESLISEDEDEQTRKKLLEHQKGDNFRERQVNPQTDIVTEVGTQRTGDTGSVGTSRSLTASDVSNPSELVPHPDSAEPAADEDDTSSAATDASERTYRSSTSSDTSSGSSESSTSSTSTKSTKSKTGDKKAKDSDNSSVSSRSTSSTTSSTSTSSSSSSIPSKPPKRKAVQNKASKRSSSKSSKSTTSTESSSSSVSKSTKPQTEAKRSKKSTDKTTIDNLSSSDDRKSSTKKDSLVDKKEEEKKGTLSDSAESSSSDSEHDSSDSESGNSNSGLSSLQKSSKADSDAIQSSSGADRSAASSEGSNDSDSSSDSESSDSK</sequence>
<feature type="compositionally biased region" description="Acidic residues" evidence="1">
    <location>
        <begin position="1141"/>
        <end position="1151"/>
    </location>
</feature>
<evidence type="ECO:0000313" key="3">
    <source>
        <dbReference type="EMBL" id="KAA6393783.1"/>
    </source>
</evidence>
<organism evidence="3 4">
    <name type="scientific">Streblomastix strix</name>
    <dbReference type="NCBI Taxonomy" id="222440"/>
    <lineage>
        <taxon>Eukaryota</taxon>
        <taxon>Metamonada</taxon>
        <taxon>Preaxostyla</taxon>
        <taxon>Oxymonadida</taxon>
        <taxon>Streblomastigidae</taxon>
        <taxon>Streblomastix</taxon>
    </lineage>
</organism>
<feature type="compositionally biased region" description="Low complexity" evidence="1">
    <location>
        <begin position="1097"/>
        <end position="1112"/>
    </location>
</feature>
<dbReference type="EMBL" id="SNRW01002141">
    <property type="protein sequence ID" value="KAA6393783.1"/>
    <property type="molecule type" value="Genomic_DNA"/>
</dbReference>
<feature type="compositionally biased region" description="Basic and acidic residues" evidence="1">
    <location>
        <begin position="956"/>
        <end position="966"/>
    </location>
</feature>
<evidence type="ECO:0000256" key="1">
    <source>
        <dbReference type="SAM" id="MobiDB-lite"/>
    </source>
</evidence>
<feature type="compositionally biased region" description="Basic and acidic residues" evidence="1">
    <location>
        <begin position="1035"/>
        <end position="1048"/>
    </location>
</feature>
<feature type="compositionally biased region" description="Low complexity" evidence="1">
    <location>
        <begin position="968"/>
        <end position="990"/>
    </location>
</feature>
<keyword evidence="2" id="KW-0472">Membrane</keyword>
<keyword evidence="2" id="KW-0812">Transmembrane</keyword>
<dbReference type="SUPFAM" id="SSF51126">
    <property type="entry name" value="Pectin lyase-like"/>
    <property type="match status" value="1"/>
</dbReference>
<evidence type="ECO:0000256" key="2">
    <source>
        <dbReference type="SAM" id="Phobius"/>
    </source>
</evidence>
<feature type="transmembrane region" description="Helical" evidence="2">
    <location>
        <begin position="781"/>
        <end position="803"/>
    </location>
</feature>
<gene>
    <name evidence="3" type="ORF">EZS28_010687</name>
</gene>
<feature type="compositionally biased region" description="Basic residues" evidence="1">
    <location>
        <begin position="995"/>
        <end position="1010"/>
    </location>
</feature>
<feature type="compositionally biased region" description="Basic and acidic residues" evidence="1">
    <location>
        <begin position="823"/>
        <end position="833"/>
    </location>
</feature>
<feature type="compositionally biased region" description="Polar residues" evidence="1">
    <location>
        <begin position="862"/>
        <end position="898"/>
    </location>
</feature>
<feature type="compositionally biased region" description="Low complexity" evidence="1">
    <location>
        <begin position="930"/>
        <end position="952"/>
    </location>
</feature>
<evidence type="ECO:0008006" key="5">
    <source>
        <dbReference type="Google" id="ProtNLM"/>
    </source>
</evidence>
<protein>
    <recommendedName>
        <fullName evidence="5">DUF1565 domain-containing protein</fullName>
    </recommendedName>
</protein>
<dbReference type="AlphaFoldDB" id="A0A5J4WGK3"/>
<evidence type="ECO:0000313" key="4">
    <source>
        <dbReference type="Proteomes" id="UP000324800"/>
    </source>
</evidence>
<feature type="compositionally biased region" description="Basic and acidic residues" evidence="1">
    <location>
        <begin position="843"/>
        <end position="861"/>
    </location>
</feature>
<dbReference type="InterPro" id="IPR011050">
    <property type="entry name" value="Pectin_lyase_fold/virulence"/>
</dbReference>
<feature type="compositionally biased region" description="Low complexity" evidence="1">
    <location>
        <begin position="1122"/>
        <end position="1140"/>
    </location>
</feature>
<dbReference type="Proteomes" id="UP000324800">
    <property type="component" value="Unassembled WGS sequence"/>
</dbReference>
<feature type="compositionally biased region" description="Basic and acidic residues" evidence="1">
    <location>
        <begin position="1055"/>
        <end position="1078"/>
    </location>
</feature>
<keyword evidence="2" id="KW-1133">Transmembrane helix</keyword>
<comment type="caution">
    <text evidence="3">The sequence shown here is derived from an EMBL/GenBank/DDBJ whole genome shotgun (WGS) entry which is preliminary data.</text>
</comment>
<reference evidence="3 4" key="1">
    <citation type="submission" date="2019-03" db="EMBL/GenBank/DDBJ databases">
        <title>Single cell metagenomics reveals metabolic interactions within the superorganism composed of flagellate Streblomastix strix and complex community of Bacteroidetes bacteria on its surface.</title>
        <authorList>
            <person name="Treitli S.C."/>
            <person name="Kolisko M."/>
            <person name="Husnik F."/>
            <person name="Keeling P."/>
            <person name="Hampl V."/>
        </authorList>
    </citation>
    <scope>NUCLEOTIDE SEQUENCE [LARGE SCALE GENOMIC DNA]</scope>
    <source>
        <strain evidence="3">ST1C</strain>
    </source>
</reference>
<feature type="compositionally biased region" description="Low complexity" evidence="1">
    <location>
        <begin position="1011"/>
        <end position="1032"/>
    </location>
</feature>
<feature type="region of interest" description="Disordered" evidence="1">
    <location>
        <begin position="812"/>
        <end position="1151"/>
    </location>
</feature>
<proteinExistence type="predicted"/>
<accession>A0A5J4WGK3</accession>